<feature type="domain" description="Helicase-associated" evidence="2">
    <location>
        <begin position="406"/>
        <end position="464"/>
    </location>
</feature>
<keyword evidence="3" id="KW-0238">DNA-binding</keyword>
<organism evidence="3 4">
    <name type="scientific">Streptomyces griseoaurantiacus M045</name>
    <dbReference type="NCBI Taxonomy" id="996637"/>
    <lineage>
        <taxon>Bacteria</taxon>
        <taxon>Bacillati</taxon>
        <taxon>Actinomycetota</taxon>
        <taxon>Actinomycetes</taxon>
        <taxon>Kitasatosporales</taxon>
        <taxon>Streptomycetaceae</taxon>
        <taxon>Streptomyces</taxon>
        <taxon>Streptomyces aurantiacus group</taxon>
    </lineage>
</organism>
<evidence type="ECO:0000313" key="4">
    <source>
        <dbReference type="Proteomes" id="UP000003022"/>
    </source>
</evidence>
<dbReference type="eggNOG" id="COG1111">
    <property type="taxonomic scope" value="Bacteria"/>
</dbReference>
<dbReference type="GO" id="GO:0003677">
    <property type="term" value="F:DNA binding"/>
    <property type="evidence" value="ECO:0007669"/>
    <property type="project" value="UniProtKB-KW"/>
</dbReference>
<dbReference type="InterPro" id="IPR005114">
    <property type="entry name" value="Helicase_assoc"/>
</dbReference>
<proteinExistence type="predicted"/>
<dbReference type="Proteomes" id="UP000003022">
    <property type="component" value="Unassembled WGS sequence"/>
</dbReference>
<feature type="region of interest" description="Disordered" evidence="1">
    <location>
        <begin position="361"/>
        <end position="399"/>
    </location>
</feature>
<sequence>MTPLPGETTWSFLHRVASAYRLQVTDLTAWWHWASPVRQRRGVRPDGEVLLNTVAQGQLAGWCRVPAGHLTRALPSWTAGPLELAGRGGDGRGWARWRSGASPWGPVVFGCRLCAARRGSGGAPVWAYRPRWRRLCARHGRWLLEVGEGHPVEFVDAGDLAMELIRAQRQWVRVERIGQAAGATPREVFGLARAVVCGWWDRKEFWEREAIWGPRLERLTAATRRWCPDTAGWGVEQWRLLARDVVMFPEIVDVAETLVDPRMQQLAAENGSGALVRGRGSGERFAAALGKQLGREWLVELEADDHGGPLASWARAVVREQGSPAGAPVQQGRFGRWWVHSAHRPVEVGIGLRRLADPLSAGPGARGGPGAAGAGEPAARRNSRAEVRVPRRAGQGQGLEQRHAQLFAEGLEQARLHVERFGHLAVAHTDGRVQEGFDLGRWLANRRAHTASLTMEQTEQLRCLDAWWNPPWPLDWQRAWHRARIHVHEQGPVHGGDNLMGLPCWLQRWLRHQITHYEQLHDGQQMLLAELGLTTSEVERFHAWSGRRRPTADGLTVARAYAARHGHLAVSQPLVVDGFALGTWLNRQRQRQRSLGRPTRLGHHLTALDAWWNPPWPVAWQRMWWACRYHLTGLPDSLEWWAAAPNDQHAAAWLREQSARRPLLQPRQQSLVDELLSLPR</sequence>
<dbReference type="EMBL" id="AEYX01000025">
    <property type="protein sequence ID" value="EGG48314.1"/>
    <property type="molecule type" value="Genomic_DNA"/>
</dbReference>
<dbReference type="STRING" id="996637.SGM_1408"/>
<dbReference type="AlphaFoldDB" id="F3NE44"/>
<evidence type="ECO:0000259" key="2">
    <source>
        <dbReference type="Pfam" id="PF03457"/>
    </source>
</evidence>
<gene>
    <name evidence="3" type="ORF">SGM_1408</name>
</gene>
<feature type="domain" description="Helicase-associated" evidence="2">
    <location>
        <begin position="554"/>
        <end position="596"/>
    </location>
</feature>
<reference evidence="3 4" key="1">
    <citation type="journal article" date="2011" name="J. Bacteriol.">
        <title>Draft genome sequence of the marine bacterium Streptomyces griseoaurantiacus M045, which produces novel manumycin-type antibiotics with a pABA core component.</title>
        <authorList>
            <person name="Li F."/>
            <person name="Jiang P."/>
            <person name="Zheng H."/>
            <person name="Wang S."/>
            <person name="Zhao G."/>
            <person name="Qin S."/>
            <person name="Liu Z."/>
        </authorList>
    </citation>
    <scope>NUCLEOTIDE SEQUENCE [LARGE SCALE GENOMIC DNA]</scope>
    <source>
        <strain evidence="3 4">M045</strain>
    </source>
</reference>
<accession>F3NE44</accession>
<comment type="caution">
    <text evidence="3">The sequence shown here is derived from an EMBL/GenBank/DDBJ whole genome shotgun (WGS) entry which is preliminary data.</text>
</comment>
<keyword evidence="4" id="KW-1185">Reference proteome</keyword>
<evidence type="ECO:0000313" key="3">
    <source>
        <dbReference type="EMBL" id="EGG48314.1"/>
    </source>
</evidence>
<evidence type="ECO:0000256" key="1">
    <source>
        <dbReference type="SAM" id="MobiDB-lite"/>
    </source>
</evidence>
<dbReference type="Pfam" id="PF03457">
    <property type="entry name" value="HA"/>
    <property type="match status" value="2"/>
</dbReference>
<name>F3NE44_9ACTN</name>
<feature type="compositionally biased region" description="Gly residues" evidence="1">
    <location>
        <begin position="364"/>
        <end position="373"/>
    </location>
</feature>
<protein>
    <submittedName>
        <fullName evidence="3">DNA-binding protein</fullName>
    </submittedName>
</protein>